<dbReference type="EMBL" id="FOSL01000003">
    <property type="protein sequence ID" value="SFK20067.1"/>
    <property type="molecule type" value="Genomic_DNA"/>
</dbReference>
<name>A0A1I3XKE3_9HYPH</name>
<dbReference type="Proteomes" id="UP000323300">
    <property type="component" value="Unassembled WGS sequence"/>
</dbReference>
<sequence>MPSAGDQPSRYAGADTDLAFHHVRLATTDVGEAGVLVLKSDQLVAVLTQVDEELYCASGKWFLESGFGRLNGYNKMFQSLDEARDWIAARFLTKGTVLALPLLLGINGAAGLI</sequence>
<evidence type="ECO:0000313" key="1">
    <source>
        <dbReference type="EMBL" id="SFK20067.1"/>
    </source>
</evidence>
<reference evidence="1 2" key="1">
    <citation type="submission" date="2016-10" db="EMBL/GenBank/DDBJ databases">
        <authorList>
            <person name="Varghese N."/>
            <person name="Submissions S."/>
        </authorList>
    </citation>
    <scope>NUCLEOTIDE SEQUENCE [LARGE SCALE GENOMIC DNA]</scope>
    <source>
        <strain evidence="1 2">DSM 21822</strain>
    </source>
</reference>
<dbReference type="AlphaFoldDB" id="A0A1I3XKE3"/>
<accession>A0A1I3XKE3</accession>
<organism evidence="1 2">
    <name type="scientific">Neomesorhizobium albiziae</name>
    <dbReference type="NCBI Taxonomy" id="335020"/>
    <lineage>
        <taxon>Bacteria</taxon>
        <taxon>Pseudomonadati</taxon>
        <taxon>Pseudomonadota</taxon>
        <taxon>Alphaproteobacteria</taxon>
        <taxon>Hyphomicrobiales</taxon>
        <taxon>Phyllobacteriaceae</taxon>
        <taxon>Neomesorhizobium</taxon>
    </lineage>
</organism>
<keyword evidence="2" id="KW-1185">Reference proteome</keyword>
<proteinExistence type="predicted"/>
<gene>
    <name evidence="1" type="ORF">SAMN04488498_103323</name>
</gene>
<protein>
    <submittedName>
        <fullName evidence="1">Uncharacterized protein</fullName>
    </submittedName>
</protein>
<evidence type="ECO:0000313" key="2">
    <source>
        <dbReference type="Proteomes" id="UP000323300"/>
    </source>
</evidence>